<dbReference type="VEuPathDB" id="VectorBase:CSON005273"/>
<dbReference type="GO" id="GO:0007423">
    <property type="term" value="P:sensory organ development"/>
    <property type="evidence" value="ECO:0007669"/>
    <property type="project" value="InterPro"/>
</dbReference>
<dbReference type="AlphaFoldDB" id="A0A336JXV7"/>
<evidence type="ECO:0000313" key="1">
    <source>
        <dbReference type="EMBL" id="SSW97504.1"/>
    </source>
</evidence>
<organism evidence="1">
    <name type="scientific">Culicoides sonorensis</name>
    <name type="common">Biting midge</name>
    <dbReference type="NCBI Taxonomy" id="179676"/>
    <lineage>
        <taxon>Eukaryota</taxon>
        <taxon>Metazoa</taxon>
        <taxon>Ecdysozoa</taxon>
        <taxon>Arthropoda</taxon>
        <taxon>Hexapoda</taxon>
        <taxon>Insecta</taxon>
        <taxon>Pterygota</taxon>
        <taxon>Neoptera</taxon>
        <taxon>Endopterygota</taxon>
        <taxon>Diptera</taxon>
        <taxon>Nematocera</taxon>
        <taxon>Chironomoidea</taxon>
        <taxon>Ceratopogonidae</taxon>
        <taxon>Ceratopogoninae</taxon>
        <taxon>Culicoides</taxon>
        <taxon>Monoculicoides</taxon>
    </lineage>
</organism>
<reference evidence="2" key="2">
    <citation type="submission" date="2018-07" db="EMBL/GenBank/DDBJ databases">
        <authorList>
            <person name="Quirk P.G."/>
            <person name="Krulwich T.A."/>
        </authorList>
    </citation>
    <scope>NUCLEOTIDE SEQUENCE</scope>
</reference>
<gene>
    <name evidence="1" type="primary">CSON005273</name>
</gene>
<dbReference type="PANTHER" id="PTHR12254">
    <property type="entry name" value="ENHANCER OF SPLIT MALPHA PROTEIN"/>
    <property type="match status" value="1"/>
</dbReference>
<dbReference type="InterPro" id="IPR029686">
    <property type="entry name" value="Malpha/m4/m2"/>
</dbReference>
<proteinExistence type="predicted"/>
<reference evidence="1" key="1">
    <citation type="submission" date="2018-04" db="EMBL/GenBank/DDBJ databases">
        <authorList>
            <person name="Go L.Y."/>
            <person name="Mitchell J.A."/>
        </authorList>
    </citation>
    <scope>NUCLEOTIDE SEQUENCE</scope>
    <source>
        <tissue evidence="1">Whole organism</tissue>
    </source>
</reference>
<evidence type="ECO:0000313" key="2">
    <source>
        <dbReference type="EMBL" id="SSX17890.1"/>
    </source>
</evidence>
<name>A0A336JXV7_CULSO</name>
<dbReference type="Pfam" id="PF15952">
    <property type="entry name" value="ESM4"/>
    <property type="match status" value="1"/>
</dbReference>
<dbReference type="EMBL" id="UFQS01000020">
    <property type="protein sequence ID" value="SSW97504.1"/>
    <property type="molecule type" value="Genomic_DNA"/>
</dbReference>
<protein>
    <submittedName>
        <fullName evidence="1">CSON005273 protein</fullName>
    </submittedName>
</protein>
<sequence length="179" mass="20806">MLYTSEYSIASNNSINDNKYNTEKLSKSTSNKIKKILKPLLRLLKSSNNKKQKKIHSFDEDSNQSECYSYTTDDCFSNWSKNEIEDNSANEALEAKLMNEINHCMEDAAIYVYGDNNRCDLEPVFANQTYVPVHFARTEAGTFFWTTIQRPADYDLVQPHCFSNHQEPQMQYGDRWVQA</sequence>
<dbReference type="PANTHER" id="PTHR12254:SF0">
    <property type="entry name" value="BARBU-RELATED"/>
    <property type="match status" value="1"/>
</dbReference>
<dbReference type="OMA" id="ADRDLCY"/>
<accession>A0A336JXV7</accession>
<dbReference type="GO" id="GO:0007219">
    <property type="term" value="P:Notch signaling pathway"/>
    <property type="evidence" value="ECO:0007669"/>
    <property type="project" value="InterPro"/>
</dbReference>
<dbReference type="EMBL" id="UFQT01000020">
    <property type="protein sequence ID" value="SSX17890.1"/>
    <property type="molecule type" value="Genomic_DNA"/>
</dbReference>